<gene>
    <name evidence="3" type="ORF">IFM89_039260</name>
</gene>
<organism evidence="3 4">
    <name type="scientific">Coptis chinensis</name>
    <dbReference type="NCBI Taxonomy" id="261450"/>
    <lineage>
        <taxon>Eukaryota</taxon>
        <taxon>Viridiplantae</taxon>
        <taxon>Streptophyta</taxon>
        <taxon>Embryophyta</taxon>
        <taxon>Tracheophyta</taxon>
        <taxon>Spermatophyta</taxon>
        <taxon>Magnoliopsida</taxon>
        <taxon>Ranunculales</taxon>
        <taxon>Ranunculaceae</taxon>
        <taxon>Coptidoideae</taxon>
        <taxon>Coptis</taxon>
    </lineage>
</organism>
<dbReference type="InterPro" id="IPR049362">
    <property type="entry name" value="TTI1_rpt"/>
</dbReference>
<name>A0A835IK64_9MAGN</name>
<protein>
    <recommendedName>
        <fullName evidence="5">ARM repeat superfamily protein</fullName>
    </recommendedName>
</protein>
<proteinExistence type="predicted"/>
<dbReference type="Pfam" id="PF21547">
    <property type="entry name" value="TTI1"/>
    <property type="match status" value="1"/>
</dbReference>
<evidence type="ECO:0000259" key="1">
    <source>
        <dbReference type="Pfam" id="PF24173"/>
    </source>
</evidence>
<feature type="domain" description="TTI1 N-terminal TPR" evidence="1">
    <location>
        <begin position="254"/>
        <end position="500"/>
    </location>
</feature>
<reference evidence="3 4" key="1">
    <citation type="submission" date="2020-10" db="EMBL/GenBank/DDBJ databases">
        <title>The Coptis chinensis genome and diversification of protoberbering-type alkaloids.</title>
        <authorList>
            <person name="Wang B."/>
            <person name="Shu S."/>
            <person name="Song C."/>
            <person name="Liu Y."/>
        </authorList>
    </citation>
    <scope>NUCLEOTIDE SEQUENCE [LARGE SCALE GENOMIC DNA]</scope>
    <source>
        <strain evidence="3">HL-2020</strain>
        <tissue evidence="3">Leaf</tissue>
    </source>
</reference>
<dbReference type="PANTHER" id="PTHR18460:SF3">
    <property type="entry name" value="TELO2-INTERACTING PROTEIN 1 HOMOLOG"/>
    <property type="match status" value="1"/>
</dbReference>
<dbReference type="InterPro" id="IPR057566">
    <property type="entry name" value="TPR_TTI1_N"/>
</dbReference>
<dbReference type="InterPro" id="IPR057567">
    <property type="entry name" value="TPR_TTI1_C"/>
</dbReference>
<evidence type="ECO:0008006" key="5">
    <source>
        <dbReference type="Google" id="ProtNLM"/>
    </source>
</evidence>
<dbReference type="Proteomes" id="UP000631114">
    <property type="component" value="Unassembled WGS sequence"/>
</dbReference>
<sequence>MKRWAFGPSYLGPNKLRTPIYTRTFKSSKQLYSSLSLKKLESIIIIKNNNTDNEDEEKLRSLVFLQLKPYCIKLLDLVQNPSKKNAPEISQLHHFLQQTPSHSLQPFLDYAMFPLLLLLDAAVGCRSLERISSDGKLNTVSDSVAEGVLLCLEEVLKKCHLGSVDQMVVILKKLTYGALLSPSDASEEFREGIVRCFKALILQLHPCSDKSCVCGQIRGLPALISSTNSQIPHTAYLKPRSESVECLLAFLQSQNASAAVGHWFSLLLKIADTEAARGHRGSARLRVEAFLTLRVLIAKVGTADALAFFLPGVASQFGKVLHISKTMISGAAGSTEAIEQATRGLVEFLMIVLQDKANLSGLDMLVNESTVFHLSEDKSMKSVVEALRRLPVNRENQDETLATDSSDQAVVLKVDSKDKSRNNNVGFLCVNRTKDWIKETSVHVDKLMSATFPHLCVHPAKKVRQGLVDSILGLLSECKHTLKRSRLMMLECLCVLVCDDSEDVSVVAQDLLESFFKVGEKHLIEREIAEIFNRLIEKLPRVVLGSDATNAVAYAQQLLSFMYYSGPQLVVDNLLRSPLTASRFLEVLTLCIDQNSVFAGSLDKFISERPLSVGYLHSITELRSGSHTPTAYKHLQAPFDNVHQAYEVPKMPPWFRQSGSQKLYQVLAGILRLVGLSIMADSRREVSLSVIIEIPLNYLRQLISEVRVKQYRKESWNSFYRRSGLGQLVRQASTAACILNEVIYGLSDQSVEDFAKMFRRSRFRDRPRGDEVVYSIESVWKVCHGVDVRGHLIDCIGSILHEYLSPEVWDIPIDLKLAISQMDYDAEDITLHLFHDTTMLHQEMNFSFLPSAFDNVASDAVLHVISASSGYPTVGCLVVANADYIIDSLCRELRHLDLNPHVANVVAAMLSYVGVANEILPLLEEPMRSVSLELEVLGRHQHPNLTMPFLKGVAEIIKASKCEACVMPTQAVEYSRHVRSKVSDVEKTKGKEFENGFAFHYGSDTNANSMETEDVCSSGRGSDMELEQLEEMLFKLNESRRYRRIVGSIAGSCLTAASPLLASVNESACLVTLDIVEDGITALAKVEEAFRHEKGTEEEIKHAIQLCSFHDLQDTLDAADEGADENRLLPAMNKLWPYLVICIKNKNPLAIRRCLSVVSTTVQICGGDFFSRRFHSDGPHFWKLLTTSPFTNKPILRDEKTPLQLPYRIIPKSSEDSMAETSSLKVQAAALNMIADLSRNKKSESALQAVLKKVSGLVVGIACSSIAGLHDASINALSGLAYIDPDLIWLLLADVYYSLKKKDVPSPPSTGLPEISQLLPSPSSHKEFLFAQYGGESFGFGVDVPSVERVFQKMQKCSLGQCTVRDV</sequence>
<dbReference type="OrthoDB" id="49511at2759"/>
<dbReference type="InterPro" id="IPR052587">
    <property type="entry name" value="TELO2-interacting_protein_1"/>
</dbReference>
<dbReference type="PANTHER" id="PTHR18460">
    <property type="entry name" value="TEL2 INTERACTING PROTEIN 1 TTI1 FAMILY MEMBER"/>
    <property type="match status" value="1"/>
</dbReference>
<dbReference type="Pfam" id="PF24181">
    <property type="entry name" value="TPR_TTI1_C"/>
    <property type="match status" value="1"/>
</dbReference>
<dbReference type="Pfam" id="PF24173">
    <property type="entry name" value="TPR_TTI1_N"/>
    <property type="match status" value="1"/>
</dbReference>
<evidence type="ECO:0000313" key="4">
    <source>
        <dbReference type="Proteomes" id="UP000631114"/>
    </source>
</evidence>
<evidence type="ECO:0000313" key="3">
    <source>
        <dbReference type="EMBL" id="KAF9617967.1"/>
    </source>
</evidence>
<keyword evidence="4" id="KW-1185">Reference proteome</keyword>
<feature type="domain" description="TTI1 C-terminal TPR" evidence="2">
    <location>
        <begin position="1059"/>
        <end position="1289"/>
    </location>
</feature>
<accession>A0A835IK64</accession>
<dbReference type="EMBL" id="JADFTS010000003">
    <property type="protein sequence ID" value="KAF9617967.1"/>
    <property type="molecule type" value="Genomic_DNA"/>
</dbReference>
<comment type="caution">
    <text evidence="3">The sequence shown here is derived from an EMBL/GenBank/DDBJ whole genome shotgun (WGS) entry which is preliminary data.</text>
</comment>
<dbReference type="GO" id="GO:0005737">
    <property type="term" value="C:cytoplasm"/>
    <property type="evidence" value="ECO:0007669"/>
    <property type="project" value="TreeGrafter"/>
</dbReference>
<dbReference type="InterPro" id="IPR016024">
    <property type="entry name" value="ARM-type_fold"/>
</dbReference>
<dbReference type="SUPFAM" id="SSF48371">
    <property type="entry name" value="ARM repeat"/>
    <property type="match status" value="1"/>
</dbReference>
<evidence type="ECO:0000259" key="2">
    <source>
        <dbReference type="Pfam" id="PF24181"/>
    </source>
</evidence>